<dbReference type="PANTHER" id="PTHR43277">
    <property type="entry name" value="ARGININE DECARBOXYLASE"/>
    <property type="match status" value="1"/>
</dbReference>
<sequence length="505" mass="54312">MSENTPSPADTQDATPYATQLRQLGDIDWMHLDVPAHQGRAANAPGLADLISEQTLRRDKSTLFTDINQATWSMDAPPEGTPLERAQRLAAEAWGASRVWFLGNGASSGNHIATMVTRALGRETLLQRSVHSSVIDGMIHAGLEPHFVFGSVDRDLGSSHGVTPAQVDEMLTEHPGVAAVQIVSPSYFGAVSDVAGIAKVAHAHGKPLIVDEAWGAHFGFAPGLPTNAARLGADLVISSSHKNAGALTQAAMLMLGHGPFAEALESIVDRVHRSYTSTSTSALLLGSLDEARHRMAVDGPTVIPETLDAVARLRAEIAERGRFRDATDDAMMYKDVVGQDPFKVVIDMRPGGLSGTEAHYLLTRDHRVVIELSTHAVIVLMIGATSELDVDRFIEALYALPKVPESLITAPALPRPAKRARRLQEAFFSPTELVPWEEAVGRISADALSAYPPGIPNILPGEVLTEEMVEFLRKTAAMPAGHVRGTADEHLDHFRVVFVAPPEVF</sequence>
<dbReference type="InterPro" id="IPR036633">
    <property type="entry name" value="Prn/Lys/Arg_de-COase_C_sf"/>
</dbReference>
<comment type="similarity">
    <text evidence="2">Belongs to the Orn/Lys/Arg decarboxylase class-I family.</text>
</comment>
<dbReference type="InterPro" id="IPR015421">
    <property type="entry name" value="PyrdxlP-dep_Trfase_major"/>
</dbReference>
<evidence type="ECO:0000259" key="6">
    <source>
        <dbReference type="Pfam" id="PF01276"/>
    </source>
</evidence>
<feature type="domain" description="Orn/Lys/Arg decarboxylase C-terminal" evidence="7">
    <location>
        <begin position="424"/>
        <end position="475"/>
    </location>
</feature>
<name>A0A399JHB3_9MICC</name>
<dbReference type="SUPFAM" id="SSF55904">
    <property type="entry name" value="Ornithine decarboxylase C-terminal domain"/>
    <property type="match status" value="1"/>
</dbReference>
<dbReference type="GO" id="GO:0016831">
    <property type="term" value="F:carboxy-lyase activity"/>
    <property type="evidence" value="ECO:0007669"/>
    <property type="project" value="UniProtKB-KW"/>
</dbReference>
<dbReference type="SUPFAM" id="SSF53383">
    <property type="entry name" value="PLP-dependent transferases"/>
    <property type="match status" value="1"/>
</dbReference>
<evidence type="ECO:0000259" key="7">
    <source>
        <dbReference type="Pfam" id="PF03711"/>
    </source>
</evidence>
<proteinExistence type="inferred from homology"/>
<dbReference type="Proteomes" id="UP000265419">
    <property type="component" value="Unassembled WGS sequence"/>
</dbReference>
<evidence type="ECO:0000256" key="4">
    <source>
        <dbReference type="ARBA" id="ARBA00022898"/>
    </source>
</evidence>
<protein>
    <submittedName>
        <fullName evidence="8">Aminotransferase class V-fold PLP-dependent enzyme</fullName>
    </submittedName>
</protein>
<evidence type="ECO:0000256" key="2">
    <source>
        <dbReference type="ARBA" id="ARBA00010671"/>
    </source>
</evidence>
<dbReference type="AlphaFoldDB" id="A0A399JHB3"/>
<dbReference type="GO" id="GO:0008483">
    <property type="term" value="F:transaminase activity"/>
    <property type="evidence" value="ECO:0007669"/>
    <property type="project" value="UniProtKB-KW"/>
</dbReference>
<dbReference type="EMBL" id="QQXK01000002">
    <property type="protein sequence ID" value="RII43572.1"/>
    <property type="molecule type" value="Genomic_DNA"/>
</dbReference>
<keyword evidence="9" id="KW-1185">Reference proteome</keyword>
<dbReference type="InterPro" id="IPR008286">
    <property type="entry name" value="Prn/Lys/Arg_de-COase_C"/>
</dbReference>
<dbReference type="Gene3D" id="3.40.640.10">
    <property type="entry name" value="Type I PLP-dependent aspartate aminotransferase-like (Major domain)"/>
    <property type="match status" value="1"/>
</dbReference>
<keyword evidence="5" id="KW-0456">Lyase</keyword>
<dbReference type="InterPro" id="IPR000310">
    <property type="entry name" value="Orn/Lys/Arg_deCO2ase_major_dom"/>
</dbReference>
<feature type="domain" description="Orn/Lys/Arg decarboxylases family 1 pyridoxal-P attachment site" evidence="6">
    <location>
        <begin position="15"/>
        <end position="323"/>
    </location>
</feature>
<dbReference type="InterPro" id="IPR052357">
    <property type="entry name" value="Orn_Lys_Arg_decarboxylase-I"/>
</dbReference>
<evidence type="ECO:0000256" key="5">
    <source>
        <dbReference type="ARBA" id="ARBA00023239"/>
    </source>
</evidence>
<keyword evidence="3" id="KW-0210">Decarboxylase</keyword>
<dbReference type="RefSeq" id="WP_119423331.1">
    <property type="nucleotide sequence ID" value="NZ_QQXK01000002.1"/>
</dbReference>
<dbReference type="PANTHER" id="PTHR43277:SF4">
    <property type="entry name" value="ARGININE DECARBOXYLASE"/>
    <property type="match status" value="1"/>
</dbReference>
<evidence type="ECO:0000256" key="3">
    <source>
        <dbReference type="ARBA" id="ARBA00022793"/>
    </source>
</evidence>
<dbReference type="Gene3D" id="3.90.100.10">
    <property type="entry name" value="Orn/Lys/Arg decarboxylase, C-terminal domain"/>
    <property type="match status" value="1"/>
</dbReference>
<dbReference type="Pfam" id="PF03711">
    <property type="entry name" value="OKR_DC_1_C"/>
    <property type="match status" value="1"/>
</dbReference>
<evidence type="ECO:0000313" key="9">
    <source>
        <dbReference type="Proteomes" id="UP000265419"/>
    </source>
</evidence>
<keyword evidence="8" id="KW-0808">Transferase</keyword>
<reference evidence="8 9" key="1">
    <citation type="submission" date="2018-07" db="EMBL/GenBank/DDBJ databases">
        <title>Arthrobacter sp. nov., isolated from raw cow's milk with high bacterial count.</title>
        <authorList>
            <person name="Hahne J."/>
            <person name="Isele D."/>
            <person name="Lipski A."/>
        </authorList>
    </citation>
    <scope>NUCLEOTIDE SEQUENCE [LARGE SCALE GENOMIC DNA]</scope>
    <source>
        <strain evidence="8 9">JZ R-35</strain>
    </source>
</reference>
<keyword evidence="8" id="KW-0032">Aminotransferase</keyword>
<comment type="caution">
    <text evidence="8">The sequence shown here is derived from an EMBL/GenBank/DDBJ whole genome shotgun (WGS) entry which is preliminary data.</text>
</comment>
<evidence type="ECO:0000256" key="1">
    <source>
        <dbReference type="ARBA" id="ARBA00001933"/>
    </source>
</evidence>
<dbReference type="Pfam" id="PF01276">
    <property type="entry name" value="OKR_DC_1"/>
    <property type="match status" value="1"/>
</dbReference>
<accession>A0A399JHB3</accession>
<dbReference type="InterPro" id="IPR015424">
    <property type="entry name" value="PyrdxlP-dep_Trfase"/>
</dbReference>
<comment type="cofactor">
    <cofactor evidence="1">
        <name>pyridoxal 5'-phosphate</name>
        <dbReference type="ChEBI" id="CHEBI:597326"/>
    </cofactor>
</comment>
<gene>
    <name evidence="8" type="ORF">DWB68_01290</name>
</gene>
<organism evidence="8 9">
    <name type="scientific">Galactobacter valiniphilus</name>
    <dbReference type="NCBI Taxonomy" id="2676122"/>
    <lineage>
        <taxon>Bacteria</taxon>
        <taxon>Bacillati</taxon>
        <taxon>Actinomycetota</taxon>
        <taxon>Actinomycetes</taxon>
        <taxon>Micrococcales</taxon>
        <taxon>Micrococcaceae</taxon>
        <taxon>Galactobacter</taxon>
    </lineage>
</organism>
<keyword evidence="4" id="KW-0663">Pyridoxal phosphate</keyword>
<evidence type="ECO:0000313" key="8">
    <source>
        <dbReference type="EMBL" id="RII43572.1"/>
    </source>
</evidence>